<dbReference type="AlphaFoldDB" id="A0A1B3SLE7"/>
<dbReference type="STRING" id="216938.SHELI_v1c08090"/>
<organism evidence="2 3">
    <name type="scientific">Spiroplasma helicoides</name>
    <dbReference type="NCBI Taxonomy" id="216938"/>
    <lineage>
        <taxon>Bacteria</taxon>
        <taxon>Bacillati</taxon>
        <taxon>Mycoplasmatota</taxon>
        <taxon>Mollicutes</taxon>
        <taxon>Entomoplasmatales</taxon>
        <taxon>Spiroplasmataceae</taxon>
        <taxon>Spiroplasma</taxon>
    </lineage>
</organism>
<name>A0A1B3SLE7_9MOLU</name>
<accession>A0A1B3SLE7</accession>
<keyword evidence="3" id="KW-1185">Reference proteome</keyword>
<protein>
    <submittedName>
        <fullName evidence="2">Uncharacterized protein</fullName>
    </submittedName>
</protein>
<dbReference type="RefSeq" id="WP_069116943.1">
    <property type="nucleotide sequence ID" value="NZ_CP017015.1"/>
</dbReference>
<sequence>MGNEKETKSLLNSNVKDRIEEIKNTERLMNPKPVQYFIPSRKDERKKEQKENLILIKPRKVKDLPFNAEQKKNIEQTVTTIQEEYKKADRIVHKEQKSLIKEGQKVSKLVSKFDRKIERMRQRGYDEDEISKTIDMKDDYINKLNEIQENLENITATFYPNMSLQERRSKIYNKAFNAETARVNRLMNLRNSDNKNKHSFNWSNHINASDFVQPDKAAALEERKRDSSWTQEVDKFNNKSKK</sequence>
<evidence type="ECO:0000313" key="3">
    <source>
        <dbReference type="Proteomes" id="UP000094378"/>
    </source>
</evidence>
<feature type="region of interest" description="Disordered" evidence="1">
    <location>
        <begin position="222"/>
        <end position="242"/>
    </location>
</feature>
<dbReference type="KEGG" id="shj:SHELI_v1c08090"/>
<dbReference type="OrthoDB" id="389357at2"/>
<reference evidence="2 3" key="1">
    <citation type="submission" date="2016-08" db="EMBL/GenBank/DDBJ databases">
        <title>Complete genome sequence of Spiroplasma helicoides TABS-2 (DSM 22551).</title>
        <authorList>
            <person name="Shen W.-Y."/>
            <person name="Lo W.-S."/>
            <person name="Lai Y.-C."/>
            <person name="Kuo C.-H."/>
        </authorList>
    </citation>
    <scope>NUCLEOTIDE SEQUENCE [LARGE SCALE GENOMIC DNA]</scope>
    <source>
        <strain evidence="2 3">TABS-2</strain>
    </source>
</reference>
<evidence type="ECO:0000256" key="1">
    <source>
        <dbReference type="SAM" id="MobiDB-lite"/>
    </source>
</evidence>
<evidence type="ECO:0000313" key="2">
    <source>
        <dbReference type="EMBL" id="AOG60758.1"/>
    </source>
</evidence>
<proteinExistence type="predicted"/>
<dbReference type="Proteomes" id="UP000094378">
    <property type="component" value="Chromosome"/>
</dbReference>
<gene>
    <name evidence="2" type="ORF">SHELI_v1c08090</name>
</gene>
<dbReference type="EMBL" id="CP017015">
    <property type="protein sequence ID" value="AOG60758.1"/>
    <property type="molecule type" value="Genomic_DNA"/>
</dbReference>